<dbReference type="InterPro" id="IPR002110">
    <property type="entry name" value="Ankyrin_rpt"/>
</dbReference>
<dbReference type="SUPFAM" id="SSF48403">
    <property type="entry name" value="Ankyrin repeat"/>
    <property type="match status" value="1"/>
</dbReference>
<reference evidence="4" key="1">
    <citation type="submission" date="2016-11" db="EMBL/GenBank/DDBJ databases">
        <title>The genome of Nicotiana attenuata.</title>
        <authorList>
            <person name="Xu S."/>
            <person name="Brockmoeller T."/>
            <person name="Gaquerel E."/>
            <person name="Navarro A."/>
            <person name="Kuhl H."/>
            <person name="Gase K."/>
            <person name="Ling Z."/>
            <person name="Zhou W."/>
            <person name="Kreitzer C."/>
            <person name="Stanke M."/>
            <person name="Tang H."/>
            <person name="Lyons E."/>
            <person name="Pandey P."/>
            <person name="Pandey S.P."/>
            <person name="Timmermann B."/>
            <person name="Baldwin I.T."/>
        </authorList>
    </citation>
    <scope>NUCLEOTIDE SEQUENCE [LARGE SCALE GENOMIC DNA]</scope>
    <source>
        <strain evidence="4">UT</strain>
    </source>
</reference>
<dbReference type="Gene3D" id="1.10.510.10">
    <property type="entry name" value="Transferase(Phosphotransferase) domain 1"/>
    <property type="match status" value="1"/>
</dbReference>
<keyword evidence="2" id="KW-0040">ANK repeat</keyword>
<organism evidence="4 5">
    <name type="scientific">Nicotiana attenuata</name>
    <name type="common">Coyote tobacco</name>
    <dbReference type="NCBI Taxonomy" id="49451"/>
    <lineage>
        <taxon>Eukaryota</taxon>
        <taxon>Viridiplantae</taxon>
        <taxon>Streptophyta</taxon>
        <taxon>Embryophyta</taxon>
        <taxon>Tracheophyta</taxon>
        <taxon>Spermatophyta</taxon>
        <taxon>Magnoliopsida</taxon>
        <taxon>eudicotyledons</taxon>
        <taxon>Gunneridae</taxon>
        <taxon>Pentapetalae</taxon>
        <taxon>asterids</taxon>
        <taxon>lamiids</taxon>
        <taxon>Solanales</taxon>
        <taxon>Solanaceae</taxon>
        <taxon>Nicotianoideae</taxon>
        <taxon>Nicotianeae</taxon>
        <taxon>Nicotiana</taxon>
    </lineage>
</organism>
<dbReference type="InterPro" id="IPR001245">
    <property type="entry name" value="Ser-Thr/Tyr_kinase_cat_dom"/>
</dbReference>
<dbReference type="PROSITE" id="PS50011">
    <property type="entry name" value="PROTEIN_KINASE_DOM"/>
    <property type="match status" value="1"/>
</dbReference>
<dbReference type="OMA" id="PACELEI"/>
<dbReference type="InterPro" id="IPR025322">
    <property type="entry name" value="PADRE_dom"/>
</dbReference>
<dbReference type="Pfam" id="PF12796">
    <property type="entry name" value="Ank_2"/>
    <property type="match status" value="1"/>
</dbReference>
<dbReference type="AlphaFoldDB" id="A0A1J6I8J0"/>
<dbReference type="Pfam" id="PF07714">
    <property type="entry name" value="PK_Tyr_Ser-Thr"/>
    <property type="match status" value="1"/>
</dbReference>
<dbReference type="GO" id="GO:0004674">
    <property type="term" value="F:protein serine/threonine kinase activity"/>
    <property type="evidence" value="ECO:0007669"/>
    <property type="project" value="TreeGrafter"/>
</dbReference>
<dbReference type="Gene3D" id="1.25.40.20">
    <property type="entry name" value="Ankyrin repeat-containing domain"/>
    <property type="match status" value="1"/>
</dbReference>
<dbReference type="EMBL" id="MJEQ01037193">
    <property type="protein sequence ID" value="OIS96871.1"/>
    <property type="molecule type" value="Genomic_DNA"/>
</dbReference>
<proteinExistence type="inferred from homology"/>
<name>A0A1J6I8J0_NICAT</name>
<dbReference type="PANTHER" id="PTHR44329:SF71">
    <property type="entry name" value="SERINE_THREONINE-PROTEIN KINASE CTR1-LIKE"/>
    <property type="match status" value="1"/>
</dbReference>
<comment type="caution">
    <text evidence="4">The sequence shown here is derived from an EMBL/GenBank/DDBJ whole genome shotgun (WGS) entry which is preliminary data.</text>
</comment>
<keyword evidence="5" id="KW-1185">Reference proteome</keyword>
<dbReference type="Proteomes" id="UP000187609">
    <property type="component" value="Unassembled WGS sequence"/>
</dbReference>
<evidence type="ECO:0000256" key="2">
    <source>
        <dbReference type="PROSITE-ProRule" id="PRU00023"/>
    </source>
</evidence>
<dbReference type="InterPro" id="IPR011009">
    <property type="entry name" value="Kinase-like_dom_sf"/>
</dbReference>
<comment type="similarity">
    <text evidence="1">Belongs to the protein kinase superfamily. TKL Ser/Thr protein kinase family.</text>
</comment>
<dbReference type="SUPFAM" id="SSF56112">
    <property type="entry name" value="Protein kinase-like (PK-like)"/>
    <property type="match status" value="1"/>
</dbReference>
<protein>
    <submittedName>
        <fullName evidence="4">Serinethreonine-protein kinase ctr1</fullName>
    </submittedName>
</protein>
<dbReference type="InterPro" id="IPR051681">
    <property type="entry name" value="Ser/Thr_Kinases-Pseudokinases"/>
</dbReference>
<evidence type="ECO:0000313" key="5">
    <source>
        <dbReference type="Proteomes" id="UP000187609"/>
    </source>
</evidence>
<dbReference type="GO" id="GO:0005524">
    <property type="term" value="F:ATP binding"/>
    <property type="evidence" value="ECO:0007669"/>
    <property type="project" value="InterPro"/>
</dbReference>
<accession>A0A1J6I8J0</accession>
<sequence length="552" mass="62756">MESPLVMRHKDSSDIGRLDMQLIGTFLSFASRGDRVGLNQMLRQGISPNVQDYDKRTALHLAASEGHASIVELLLAYKADVNLNDRWRRTPLTDAKLYGHRDICRILEVYGGKDSNSDHPLTVRREEDSVEVNIDISELNLQHSSIIEQGLFGESEKVKWRGTWVVKTVIKRVFSAKVNTLLRELRHPNILQFLGSIVHGDEMILITEYLPKGNLQDILRKRLDPPTALRYALDIARGMNYLHRHKPLPIVHNNLHPKNLLLDEGGHLKIGEYWVQILDNRIYANQDCCQLNNGCNFISHLSHDISKDIYSFGLIFYQMLEGKQITDRISDLEKKLYTGRYPSRILQLIEDCTNTVPCTRPSFATVIEILEEVSLLSRKAGPGGNKQSRGVKVIFPSGEIRHFYQPIKAAEVMLETPNFFLVNTRSLKIGRRFSALNADEDLDMGNVYAMFPMKRVNSFVSAADMGALLLTANSVSKRVSIGSFRILPESCVEYSALEIVQPQANYEQQVLPKLNLDDIEEFSTPEFKHRLSMCRSKKPLLETIAEEPVCSR</sequence>
<keyword evidence="4" id="KW-0418">Kinase</keyword>
<gene>
    <name evidence="4" type="primary">CTR1_9</name>
    <name evidence="4" type="ORF">A4A49_31566</name>
</gene>
<dbReference type="Gramene" id="OIS96871">
    <property type="protein sequence ID" value="OIS96871"/>
    <property type="gene ID" value="A4A49_31566"/>
</dbReference>
<evidence type="ECO:0000259" key="3">
    <source>
        <dbReference type="PROSITE" id="PS50011"/>
    </source>
</evidence>
<evidence type="ECO:0000256" key="1">
    <source>
        <dbReference type="ARBA" id="ARBA00005843"/>
    </source>
</evidence>
<dbReference type="SMART" id="SM00248">
    <property type="entry name" value="ANK"/>
    <property type="match status" value="2"/>
</dbReference>
<dbReference type="Pfam" id="PF14009">
    <property type="entry name" value="PADRE"/>
    <property type="match status" value="1"/>
</dbReference>
<evidence type="ECO:0000313" key="4">
    <source>
        <dbReference type="EMBL" id="OIS96871.1"/>
    </source>
</evidence>
<keyword evidence="4" id="KW-0808">Transferase</keyword>
<dbReference type="InterPro" id="IPR000719">
    <property type="entry name" value="Prot_kinase_dom"/>
</dbReference>
<dbReference type="PANTHER" id="PTHR44329">
    <property type="entry name" value="SERINE/THREONINE-PROTEIN KINASE TNNI3K-RELATED"/>
    <property type="match status" value="1"/>
</dbReference>
<dbReference type="SMR" id="A0A1J6I8J0"/>
<dbReference type="PROSITE" id="PS50297">
    <property type="entry name" value="ANK_REP_REGION"/>
    <property type="match status" value="1"/>
</dbReference>
<feature type="repeat" description="ANK" evidence="2">
    <location>
        <begin position="54"/>
        <end position="86"/>
    </location>
</feature>
<dbReference type="InterPro" id="IPR036770">
    <property type="entry name" value="Ankyrin_rpt-contain_sf"/>
</dbReference>
<dbReference type="PROSITE" id="PS50088">
    <property type="entry name" value="ANK_REPEAT"/>
    <property type="match status" value="1"/>
</dbReference>
<feature type="domain" description="Protein kinase" evidence="3">
    <location>
        <begin position="141"/>
        <end position="376"/>
    </location>
</feature>